<name>A0A6A6B2Q6_9PEZI</name>
<keyword evidence="2" id="KW-1185">Reference proteome</keyword>
<organism evidence="1 2">
    <name type="scientific">Aplosporella prunicola CBS 121167</name>
    <dbReference type="NCBI Taxonomy" id="1176127"/>
    <lineage>
        <taxon>Eukaryota</taxon>
        <taxon>Fungi</taxon>
        <taxon>Dikarya</taxon>
        <taxon>Ascomycota</taxon>
        <taxon>Pezizomycotina</taxon>
        <taxon>Dothideomycetes</taxon>
        <taxon>Dothideomycetes incertae sedis</taxon>
        <taxon>Botryosphaeriales</taxon>
        <taxon>Aplosporellaceae</taxon>
        <taxon>Aplosporella</taxon>
    </lineage>
</organism>
<gene>
    <name evidence="1" type="ORF">K452DRAFT_235824</name>
</gene>
<dbReference type="RefSeq" id="XP_033393219.1">
    <property type="nucleotide sequence ID" value="XM_033537465.1"/>
</dbReference>
<dbReference type="EMBL" id="ML995502">
    <property type="protein sequence ID" value="KAF2137504.1"/>
    <property type="molecule type" value="Genomic_DNA"/>
</dbReference>
<evidence type="ECO:0000313" key="2">
    <source>
        <dbReference type="Proteomes" id="UP000799438"/>
    </source>
</evidence>
<accession>A0A6A6B2Q6</accession>
<reference evidence="1" key="1">
    <citation type="journal article" date="2020" name="Stud. Mycol.">
        <title>101 Dothideomycetes genomes: a test case for predicting lifestyles and emergence of pathogens.</title>
        <authorList>
            <person name="Haridas S."/>
            <person name="Albert R."/>
            <person name="Binder M."/>
            <person name="Bloem J."/>
            <person name="Labutti K."/>
            <person name="Salamov A."/>
            <person name="Andreopoulos B."/>
            <person name="Baker S."/>
            <person name="Barry K."/>
            <person name="Bills G."/>
            <person name="Bluhm B."/>
            <person name="Cannon C."/>
            <person name="Castanera R."/>
            <person name="Culley D."/>
            <person name="Daum C."/>
            <person name="Ezra D."/>
            <person name="Gonzalez J."/>
            <person name="Henrissat B."/>
            <person name="Kuo A."/>
            <person name="Liang C."/>
            <person name="Lipzen A."/>
            <person name="Lutzoni F."/>
            <person name="Magnuson J."/>
            <person name="Mondo S."/>
            <person name="Nolan M."/>
            <person name="Ohm R."/>
            <person name="Pangilinan J."/>
            <person name="Park H.-J."/>
            <person name="Ramirez L."/>
            <person name="Alfaro M."/>
            <person name="Sun H."/>
            <person name="Tritt A."/>
            <person name="Yoshinaga Y."/>
            <person name="Zwiers L.-H."/>
            <person name="Turgeon B."/>
            <person name="Goodwin S."/>
            <person name="Spatafora J."/>
            <person name="Crous P."/>
            <person name="Grigoriev I."/>
        </authorList>
    </citation>
    <scope>NUCLEOTIDE SEQUENCE</scope>
    <source>
        <strain evidence="1">CBS 121167</strain>
    </source>
</reference>
<dbReference type="GeneID" id="54294961"/>
<dbReference type="AlphaFoldDB" id="A0A6A6B2Q6"/>
<protein>
    <submittedName>
        <fullName evidence="1">Uncharacterized protein</fullName>
    </submittedName>
</protein>
<dbReference type="Proteomes" id="UP000799438">
    <property type="component" value="Unassembled WGS sequence"/>
</dbReference>
<dbReference type="OrthoDB" id="5382953at2759"/>
<proteinExistence type="predicted"/>
<feature type="non-terminal residue" evidence="1">
    <location>
        <position position="221"/>
    </location>
</feature>
<sequence>MPLPEAELLKPRNPALKDENDWEEFQLSSVQVRDPKADHLVSLLHADAVYPVLVQGRLEPVARAQSRLLRKPLPRALPLQVSNVTRFAYGQYDDGDVAIWAAGRAGWFKITPARAYKDIFAGMVAAIKLLYFAADMYRGSTKTKGNKSANEIFEAYVKEYPGEYANAGEVAEAAYEHREFLLLSMLRGNELDKPDWKTTDLFLHLKETFPDAHQAMVRKKE</sequence>
<evidence type="ECO:0000313" key="1">
    <source>
        <dbReference type="EMBL" id="KAF2137504.1"/>
    </source>
</evidence>